<feature type="compositionally biased region" description="Acidic residues" evidence="1">
    <location>
        <begin position="100"/>
        <end position="109"/>
    </location>
</feature>
<comment type="caution">
    <text evidence="2">The sequence shown here is derived from an EMBL/GenBank/DDBJ whole genome shotgun (WGS) entry which is preliminary data.</text>
</comment>
<sequence>MDVIIIGEVGKHIVIEEDFEGPTSDFVKDYDVSSIHSSESDTSNDDDSENECRAQSVVRDDVMEKLTIAGKHIMIEQDFEGLTSDFVKDYDVSSIPGSESDTDDDDDSENVCRARSIRCGKYG</sequence>
<dbReference type="Proteomes" id="UP001058974">
    <property type="component" value="Chromosome 6"/>
</dbReference>
<dbReference type="EMBL" id="JAMSHJ010000006">
    <property type="protein sequence ID" value="KAI5401191.1"/>
    <property type="molecule type" value="Genomic_DNA"/>
</dbReference>
<evidence type="ECO:0000256" key="1">
    <source>
        <dbReference type="SAM" id="MobiDB-lite"/>
    </source>
</evidence>
<protein>
    <submittedName>
        <fullName evidence="2">Uncharacterized protein</fullName>
    </submittedName>
</protein>
<evidence type="ECO:0000313" key="3">
    <source>
        <dbReference type="Proteomes" id="UP001058974"/>
    </source>
</evidence>
<proteinExistence type="predicted"/>
<dbReference type="AlphaFoldDB" id="A0A9D4WID1"/>
<reference evidence="2 3" key="1">
    <citation type="journal article" date="2022" name="Nat. Genet.">
        <title>Improved pea reference genome and pan-genome highlight genomic features and evolutionary characteristics.</title>
        <authorList>
            <person name="Yang T."/>
            <person name="Liu R."/>
            <person name="Luo Y."/>
            <person name="Hu S."/>
            <person name="Wang D."/>
            <person name="Wang C."/>
            <person name="Pandey M.K."/>
            <person name="Ge S."/>
            <person name="Xu Q."/>
            <person name="Li N."/>
            <person name="Li G."/>
            <person name="Huang Y."/>
            <person name="Saxena R.K."/>
            <person name="Ji Y."/>
            <person name="Li M."/>
            <person name="Yan X."/>
            <person name="He Y."/>
            <person name="Liu Y."/>
            <person name="Wang X."/>
            <person name="Xiang C."/>
            <person name="Varshney R.K."/>
            <person name="Ding H."/>
            <person name="Gao S."/>
            <person name="Zong X."/>
        </authorList>
    </citation>
    <scope>NUCLEOTIDE SEQUENCE [LARGE SCALE GENOMIC DNA]</scope>
    <source>
        <strain evidence="2 3">cv. Zhongwan 6</strain>
    </source>
</reference>
<evidence type="ECO:0000313" key="2">
    <source>
        <dbReference type="EMBL" id="KAI5401191.1"/>
    </source>
</evidence>
<name>A0A9D4WID1_PEA</name>
<feature type="region of interest" description="Disordered" evidence="1">
    <location>
        <begin position="23"/>
        <end position="56"/>
    </location>
</feature>
<organism evidence="2 3">
    <name type="scientific">Pisum sativum</name>
    <name type="common">Garden pea</name>
    <name type="synonym">Lathyrus oleraceus</name>
    <dbReference type="NCBI Taxonomy" id="3888"/>
    <lineage>
        <taxon>Eukaryota</taxon>
        <taxon>Viridiplantae</taxon>
        <taxon>Streptophyta</taxon>
        <taxon>Embryophyta</taxon>
        <taxon>Tracheophyta</taxon>
        <taxon>Spermatophyta</taxon>
        <taxon>Magnoliopsida</taxon>
        <taxon>eudicotyledons</taxon>
        <taxon>Gunneridae</taxon>
        <taxon>Pentapetalae</taxon>
        <taxon>rosids</taxon>
        <taxon>fabids</taxon>
        <taxon>Fabales</taxon>
        <taxon>Fabaceae</taxon>
        <taxon>Papilionoideae</taxon>
        <taxon>50 kb inversion clade</taxon>
        <taxon>NPAAA clade</taxon>
        <taxon>Hologalegina</taxon>
        <taxon>IRL clade</taxon>
        <taxon>Fabeae</taxon>
        <taxon>Lathyrus</taxon>
    </lineage>
</organism>
<dbReference type="Gramene" id="Psat06G0587600-T1">
    <property type="protein sequence ID" value="KAI5401191.1"/>
    <property type="gene ID" value="KIW84_065876"/>
</dbReference>
<gene>
    <name evidence="2" type="ORF">KIW84_065876</name>
</gene>
<accession>A0A9D4WID1</accession>
<feature type="region of interest" description="Disordered" evidence="1">
    <location>
        <begin position="90"/>
        <end position="110"/>
    </location>
</feature>
<keyword evidence="3" id="KW-1185">Reference proteome</keyword>